<gene>
    <name evidence="1" type="ORF">KC19_8G097000</name>
</gene>
<protein>
    <submittedName>
        <fullName evidence="1">Uncharacterized protein</fullName>
    </submittedName>
</protein>
<sequence length="218" mass="23957">MSDATRHNPPRGTTQGSLRGLLRVCVCIAELIYSTRVFGGFQRTPNFFLYFFGFFRTTSGRDGLSPLPPDSPRQLDVLRHDRHPLRVDRAQVGVLEQTHQVRLRRLLKGEHGVALKTQIGLEVLGDLTDQPLEGQLADQQLGTLLVLTDLTKSDGSWPVAMGLLHSSGGGGRLPRSLRNKLLPGSLSSGGLTCCLLGTSHCDTCRNETAMRAECERRN</sequence>
<evidence type="ECO:0000313" key="2">
    <source>
        <dbReference type="Proteomes" id="UP000822688"/>
    </source>
</evidence>
<comment type="caution">
    <text evidence="1">The sequence shown here is derived from an EMBL/GenBank/DDBJ whole genome shotgun (WGS) entry which is preliminary data.</text>
</comment>
<organism evidence="1 2">
    <name type="scientific">Ceratodon purpureus</name>
    <name type="common">Fire moss</name>
    <name type="synonym">Dicranum purpureum</name>
    <dbReference type="NCBI Taxonomy" id="3225"/>
    <lineage>
        <taxon>Eukaryota</taxon>
        <taxon>Viridiplantae</taxon>
        <taxon>Streptophyta</taxon>
        <taxon>Embryophyta</taxon>
        <taxon>Bryophyta</taxon>
        <taxon>Bryophytina</taxon>
        <taxon>Bryopsida</taxon>
        <taxon>Dicranidae</taxon>
        <taxon>Pseudoditrichales</taxon>
        <taxon>Ditrichaceae</taxon>
        <taxon>Ceratodon</taxon>
    </lineage>
</organism>
<dbReference type="Proteomes" id="UP000822688">
    <property type="component" value="Chromosome 8"/>
</dbReference>
<keyword evidence="2" id="KW-1185">Reference proteome</keyword>
<dbReference type="EMBL" id="CM026429">
    <property type="protein sequence ID" value="KAG0564265.1"/>
    <property type="molecule type" value="Genomic_DNA"/>
</dbReference>
<dbReference type="AlphaFoldDB" id="A0A8T0H0L2"/>
<reference evidence="1" key="1">
    <citation type="submission" date="2020-06" db="EMBL/GenBank/DDBJ databases">
        <title>WGS assembly of Ceratodon purpureus strain R40.</title>
        <authorList>
            <person name="Carey S.B."/>
            <person name="Jenkins J."/>
            <person name="Shu S."/>
            <person name="Lovell J.T."/>
            <person name="Sreedasyam A."/>
            <person name="Maumus F."/>
            <person name="Tiley G.P."/>
            <person name="Fernandez-Pozo N."/>
            <person name="Barry K."/>
            <person name="Chen C."/>
            <person name="Wang M."/>
            <person name="Lipzen A."/>
            <person name="Daum C."/>
            <person name="Saski C.A."/>
            <person name="Payton A.C."/>
            <person name="Mcbreen J.C."/>
            <person name="Conrad R.E."/>
            <person name="Kollar L.M."/>
            <person name="Olsson S."/>
            <person name="Huttunen S."/>
            <person name="Landis J.B."/>
            <person name="Wickett N.J."/>
            <person name="Johnson M.G."/>
            <person name="Rensing S.A."/>
            <person name="Grimwood J."/>
            <person name="Schmutz J."/>
            <person name="Mcdaniel S.F."/>
        </authorList>
    </citation>
    <scope>NUCLEOTIDE SEQUENCE</scope>
    <source>
        <strain evidence="1">R40</strain>
    </source>
</reference>
<evidence type="ECO:0000313" key="1">
    <source>
        <dbReference type="EMBL" id="KAG0564265.1"/>
    </source>
</evidence>
<accession>A0A8T0H0L2</accession>
<proteinExistence type="predicted"/>
<name>A0A8T0H0L2_CERPU</name>